<dbReference type="EC" id="1.1.3.37" evidence="2"/>
<dbReference type="InterPro" id="IPR010031">
    <property type="entry name" value="FAD_lactone_oxidase-like"/>
</dbReference>
<dbReference type="Gene3D" id="3.30.465.10">
    <property type="match status" value="1"/>
</dbReference>
<comment type="caution">
    <text evidence="6">The sequence shown here is derived from an EMBL/GenBank/DDBJ whole genome shotgun (WGS) entry which is preliminary data.</text>
</comment>
<dbReference type="GO" id="GO:0003885">
    <property type="term" value="F:D-arabinono-1,4-lactone oxidase activity"/>
    <property type="evidence" value="ECO:0007669"/>
    <property type="project" value="UniProtKB-EC"/>
</dbReference>
<accession>A0AAV5GXA5</accession>
<evidence type="ECO:0000256" key="2">
    <source>
        <dbReference type="ARBA" id="ARBA00013136"/>
    </source>
</evidence>
<keyword evidence="7" id="KW-1185">Reference proteome</keyword>
<protein>
    <recommendedName>
        <fullName evidence="2">D-arabinono-1,4-lactone oxidase</fullName>
        <ecNumber evidence="2">1.1.3.37</ecNumber>
    </recommendedName>
    <alternativeName>
        <fullName evidence="4">L-galactono-gamma-lactone oxidase</fullName>
    </alternativeName>
</protein>
<dbReference type="EMBL" id="BQKY01000018">
    <property type="protein sequence ID" value="GJN94600.1"/>
    <property type="molecule type" value="Genomic_DNA"/>
</dbReference>
<dbReference type="InterPro" id="IPR036318">
    <property type="entry name" value="FAD-bd_PCMH-like_sf"/>
</dbReference>
<evidence type="ECO:0000256" key="4">
    <source>
        <dbReference type="ARBA" id="ARBA00033418"/>
    </source>
</evidence>
<dbReference type="InterPro" id="IPR006094">
    <property type="entry name" value="Oxid_FAD_bind_N"/>
</dbReference>
<dbReference type="Pfam" id="PF01565">
    <property type="entry name" value="FAD_binding_4"/>
    <property type="match status" value="1"/>
</dbReference>
<dbReference type="Gene3D" id="3.30.43.10">
    <property type="entry name" value="Uridine Diphospho-n-acetylenolpyruvylglucosamine Reductase, domain 2"/>
    <property type="match status" value="1"/>
</dbReference>
<dbReference type="AlphaFoldDB" id="A0AAV5GXA5"/>
<name>A0AAV5GXA5_9BASI</name>
<gene>
    <name evidence="6" type="ORF">Rhopal_007683-T1</name>
</gene>
<dbReference type="InterPro" id="IPR016167">
    <property type="entry name" value="FAD-bd_PCMH_sub1"/>
</dbReference>
<evidence type="ECO:0000313" key="6">
    <source>
        <dbReference type="EMBL" id="GJN94600.1"/>
    </source>
</evidence>
<evidence type="ECO:0000256" key="1">
    <source>
        <dbReference type="ARBA" id="ARBA00005083"/>
    </source>
</evidence>
<sequence length="490" mass="54904">MADPLATLTHPPVPKSKLRNWSATYNCAPSLFFAPVSNQEVALVLTEAAKRGKKVRAVGLHNSPGPVWHSDEWLVSMRNFKQARFEAGKPRHAILGAGLSLREANPILASHGLSLPTVGSLPDVTVGACFCGPDHGSSAFHPIVTASAKACTIVLPSGEIRRIAVGEDLFRAAGVGLGALGIVTEVEFECDEAFGLEFTMTRIRLEDYLDDNDSGKKLFELARSEEYVKLWYYPCPTWSPSSPNTVLWRAKRTPMPPPRKEHWSVPYTAKLMHILHGLAYFTTTYLFPALQPYLNWIMFWLLASSLPKTQTLRSYEAQTMDCGYAQLVDEWCAALPAPSSPPSVTSSSKSPASPGAAILRRLVAYLNSREGRSIGMHAPVELRFSLNRGEDFYLSPGAPYGRLLGREGGRDEENDLMLWIEPIIYRPLNLPTPARFYRFTHFLEDLLRSYPASRPHWTKAHFPTPERELLRMWDAERVEAFRRVRKEQAR</sequence>
<proteinExistence type="predicted"/>
<reference evidence="6 7" key="1">
    <citation type="submission" date="2021-12" db="EMBL/GenBank/DDBJ databases">
        <title>High titer production of polyol ester of fatty acids by Rhodotorula paludigena BS15 towards product separation-free biomass refinery.</title>
        <authorList>
            <person name="Mano J."/>
            <person name="Ono H."/>
            <person name="Tanaka T."/>
            <person name="Naito K."/>
            <person name="Sushida H."/>
            <person name="Ike M."/>
            <person name="Tokuyasu K."/>
            <person name="Kitaoka M."/>
        </authorList>
    </citation>
    <scope>NUCLEOTIDE SEQUENCE [LARGE SCALE GENOMIC DNA]</scope>
    <source>
        <strain evidence="6 7">BS15</strain>
    </source>
</reference>
<feature type="domain" description="FAD-binding PCMH-type" evidence="5">
    <location>
        <begin position="25"/>
        <end position="193"/>
    </location>
</feature>
<dbReference type="PANTHER" id="PTHR43762:SF1">
    <property type="entry name" value="D-ARABINONO-1,4-LACTONE OXIDASE"/>
    <property type="match status" value="1"/>
</dbReference>
<dbReference type="PIRSF" id="PIRSF000136">
    <property type="entry name" value="LGO_GLO"/>
    <property type="match status" value="1"/>
</dbReference>
<dbReference type="InterPro" id="IPR016169">
    <property type="entry name" value="FAD-bd_PCMH_sub2"/>
</dbReference>
<comment type="pathway">
    <text evidence="1">Cofactor biosynthesis; D-erythroascorbate biosynthesis; dehydro-D-arabinono-1,4-lactone from D-arabinose: step 2/2.</text>
</comment>
<dbReference type="Pfam" id="PF04030">
    <property type="entry name" value="ALO"/>
    <property type="match status" value="1"/>
</dbReference>
<dbReference type="GO" id="GO:0016020">
    <property type="term" value="C:membrane"/>
    <property type="evidence" value="ECO:0007669"/>
    <property type="project" value="InterPro"/>
</dbReference>
<dbReference type="SUPFAM" id="SSF56176">
    <property type="entry name" value="FAD-binding/transporter-associated domain-like"/>
    <property type="match status" value="1"/>
</dbReference>
<evidence type="ECO:0000313" key="7">
    <source>
        <dbReference type="Proteomes" id="UP001342314"/>
    </source>
</evidence>
<evidence type="ECO:0000259" key="5">
    <source>
        <dbReference type="PROSITE" id="PS51387"/>
    </source>
</evidence>
<dbReference type="GO" id="GO:0071949">
    <property type="term" value="F:FAD binding"/>
    <property type="evidence" value="ECO:0007669"/>
    <property type="project" value="InterPro"/>
</dbReference>
<keyword evidence="3" id="KW-0560">Oxidoreductase</keyword>
<dbReference type="PROSITE" id="PS51387">
    <property type="entry name" value="FAD_PCMH"/>
    <property type="match status" value="1"/>
</dbReference>
<evidence type="ECO:0000256" key="3">
    <source>
        <dbReference type="ARBA" id="ARBA00023002"/>
    </source>
</evidence>
<organism evidence="6 7">
    <name type="scientific">Rhodotorula paludigena</name>
    <dbReference type="NCBI Taxonomy" id="86838"/>
    <lineage>
        <taxon>Eukaryota</taxon>
        <taxon>Fungi</taxon>
        <taxon>Dikarya</taxon>
        <taxon>Basidiomycota</taxon>
        <taxon>Pucciniomycotina</taxon>
        <taxon>Microbotryomycetes</taxon>
        <taxon>Sporidiobolales</taxon>
        <taxon>Sporidiobolaceae</taxon>
        <taxon>Rhodotorula</taxon>
    </lineage>
</organism>
<dbReference type="Proteomes" id="UP001342314">
    <property type="component" value="Unassembled WGS sequence"/>
</dbReference>
<dbReference type="PANTHER" id="PTHR43762">
    <property type="entry name" value="L-GULONOLACTONE OXIDASE"/>
    <property type="match status" value="1"/>
</dbReference>
<dbReference type="InterPro" id="IPR016166">
    <property type="entry name" value="FAD-bd_PCMH"/>
</dbReference>
<dbReference type="InterPro" id="IPR007173">
    <property type="entry name" value="ALO_C"/>
</dbReference>